<evidence type="ECO:0000313" key="7">
    <source>
        <dbReference type="Proteomes" id="UP000501690"/>
    </source>
</evidence>
<dbReference type="PANTHER" id="PTHR47985:SF82">
    <property type="entry name" value="SERINE_THREONINE-PROTEIN KINASE CDG1"/>
    <property type="match status" value="1"/>
</dbReference>
<dbReference type="PANTHER" id="PTHR47985">
    <property type="entry name" value="OS07G0668900 PROTEIN"/>
    <property type="match status" value="1"/>
</dbReference>
<evidence type="ECO:0000256" key="1">
    <source>
        <dbReference type="ARBA" id="ARBA00004193"/>
    </source>
</evidence>
<evidence type="ECO:0000256" key="4">
    <source>
        <dbReference type="ARBA" id="ARBA00023288"/>
    </source>
</evidence>
<gene>
    <name evidence="6" type="ORF">DEO72_LG2g269</name>
</gene>
<name>A0A4D6KYV0_VIGUN</name>
<evidence type="ECO:0000256" key="2">
    <source>
        <dbReference type="ARBA" id="ARBA00022527"/>
    </source>
</evidence>
<evidence type="ECO:0000256" key="3">
    <source>
        <dbReference type="ARBA" id="ARBA00023136"/>
    </source>
</evidence>
<dbReference type="Gene3D" id="3.30.200.20">
    <property type="entry name" value="Phosphorylase Kinase, domain 1"/>
    <property type="match status" value="1"/>
</dbReference>
<keyword evidence="6" id="KW-0808">Transferase</keyword>
<dbReference type="Gene3D" id="1.10.510.10">
    <property type="entry name" value="Transferase(Phosphotransferase) domain 1"/>
    <property type="match status" value="1"/>
</dbReference>
<dbReference type="InterPro" id="IPR001245">
    <property type="entry name" value="Ser-Thr/Tyr_kinase_cat_dom"/>
</dbReference>
<keyword evidence="7" id="KW-1185">Reference proteome</keyword>
<dbReference type="GO" id="GO:0004674">
    <property type="term" value="F:protein serine/threonine kinase activity"/>
    <property type="evidence" value="ECO:0007669"/>
    <property type="project" value="UniProtKB-KW"/>
</dbReference>
<evidence type="ECO:0000259" key="5">
    <source>
        <dbReference type="PROSITE" id="PS50011"/>
    </source>
</evidence>
<dbReference type="InterPro" id="IPR000719">
    <property type="entry name" value="Prot_kinase_dom"/>
</dbReference>
<dbReference type="InterPro" id="IPR011009">
    <property type="entry name" value="Kinase-like_dom_sf"/>
</dbReference>
<dbReference type="Pfam" id="PF07714">
    <property type="entry name" value="PK_Tyr_Ser-Thr"/>
    <property type="match status" value="1"/>
</dbReference>
<dbReference type="PROSITE" id="PS50011">
    <property type="entry name" value="PROTEIN_KINASE_DOM"/>
    <property type="match status" value="1"/>
</dbReference>
<dbReference type="Proteomes" id="UP000501690">
    <property type="component" value="Linkage Group LG2"/>
</dbReference>
<feature type="domain" description="Protein kinase" evidence="5">
    <location>
        <begin position="40"/>
        <end position="313"/>
    </location>
</feature>
<keyword evidence="4" id="KW-0449">Lipoprotein</keyword>
<dbReference type="FunFam" id="3.30.200.20:FF:000415">
    <property type="entry name" value="receptor-like serine/threonine-protein kinase NCRK"/>
    <property type="match status" value="1"/>
</dbReference>
<accession>A0A4D6KYV0</accession>
<dbReference type="GO" id="GO:0005886">
    <property type="term" value="C:plasma membrane"/>
    <property type="evidence" value="ECO:0007669"/>
    <property type="project" value="UniProtKB-SubCell"/>
</dbReference>
<comment type="subcellular location">
    <subcellularLocation>
        <location evidence="1">Cell membrane</location>
        <topology evidence="1">Lipid-anchor</topology>
    </subcellularLocation>
</comment>
<reference evidence="6 7" key="1">
    <citation type="submission" date="2019-04" db="EMBL/GenBank/DDBJ databases">
        <title>An improved genome assembly and genetic linkage map for asparagus bean, Vigna unguiculata ssp. sesquipedialis.</title>
        <authorList>
            <person name="Xia Q."/>
            <person name="Zhang R."/>
            <person name="Dong Y."/>
        </authorList>
    </citation>
    <scope>NUCLEOTIDE SEQUENCE [LARGE SCALE GENOMIC DNA]</scope>
    <source>
        <tissue evidence="6">Leaf</tissue>
    </source>
</reference>
<dbReference type="SUPFAM" id="SSF56112">
    <property type="entry name" value="Protein kinase-like (PK-like)"/>
    <property type="match status" value="1"/>
</dbReference>
<proteinExistence type="predicted"/>
<organism evidence="6 7">
    <name type="scientific">Vigna unguiculata</name>
    <name type="common">Cowpea</name>
    <dbReference type="NCBI Taxonomy" id="3917"/>
    <lineage>
        <taxon>Eukaryota</taxon>
        <taxon>Viridiplantae</taxon>
        <taxon>Streptophyta</taxon>
        <taxon>Embryophyta</taxon>
        <taxon>Tracheophyta</taxon>
        <taxon>Spermatophyta</taxon>
        <taxon>Magnoliopsida</taxon>
        <taxon>eudicotyledons</taxon>
        <taxon>Gunneridae</taxon>
        <taxon>Pentapetalae</taxon>
        <taxon>rosids</taxon>
        <taxon>fabids</taxon>
        <taxon>Fabales</taxon>
        <taxon>Fabaceae</taxon>
        <taxon>Papilionoideae</taxon>
        <taxon>50 kb inversion clade</taxon>
        <taxon>NPAAA clade</taxon>
        <taxon>indigoferoid/millettioid clade</taxon>
        <taxon>Phaseoleae</taxon>
        <taxon>Vigna</taxon>
    </lineage>
</organism>
<dbReference type="GO" id="GO:0005524">
    <property type="term" value="F:ATP binding"/>
    <property type="evidence" value="ECO:0007669"/>
    <property type="project" value="InterPro"/>
</dbReference>
<dbReference type="EMBL" id="CP039346">
    <property type="protein sequence ID" value="QCD79951.1"/>
    <property type="molecule type" value="Genomic_DNA"/>
</dbReference>
<dbReference type="AlphaFoldDB" id="A0A4D6KYV0"/>
<keyword evidence="3" id="KW-0472">Membrane</keyword>
<keyword evidence="6" id="KW-0418">Kinase</keyword>
<sequence>MWESQDNTDTRTRPESWSPNGIKRAKVFSFKDLATATKDFRSKLLLGRGGFGSVYKGQLKNGQDVAVRVLDKNTQQRDEDFVAEVEMLSPLHHQNLVTLIGYCCEPDHWLLVYEYMPLGSLENHLFDLHPSREPLDWNTRMKIASGVAKGLEYLHILGDRPAIFGDFKSSNILLGEGYHPKLSDIRMANFGRLCNSSDASTSVGTYGYCAPEYVVTGHLTPECNVYAFGMVLLELISGVKAIDKSRSPEPYHKWAQPIFKDSSELYRLVDPLLDGSYPVAWLHGVIGVADMCLHEDADRRPVIREVVSALTYLESEYNDPEKQCNRRGSKPPTFFYSSLRIKESGLEKEQKKQEFQGGICRYAADTGKRIVRIHNRMRPF</sequence>
<keyword evidence="2" id="KW-0723">Serine/threonine-protein kinase</keyword>
<protein>
    <submittedName>
        <fullName evidence="6">Serine/threonine-protein kinase PBS1</fullName>
    </submittedName>
</protein>
<evidence type="ECO:0000313" key="6">
    <source>
        <dbReference type="EMBL" id="QCD79951.1"/>
    </source>
</evidence>